<dbReference type="Proteomes" id="UP000799428">
    <property type="component" value="Unassembled WGS sequence"/>
</dbReference>
<feature type="non-terminal residue" evidence="1">
    <location>
        <position position="52"/>
    </location>
</feature>
<gene>
    <name evidence="1" type="ORF">K504DRAFT_361162</name>
</gene>
<evidence type="ECO:0000313" key="1">
    <source>
        <dbReference type="EMBL" id="KAF2703740.1"/>
    </source>
</evidence>
<evidence type="ECO:0000313" key="2">
    <source>
        <dbReference type="Proteomes" id="UP000799428"/>
    </source>
</evidence>
<dbReference type="EMBL" id="MU005785">
    <property type="protein sequence ID" value="KAF2703740.1"/>
    <property type="molecule type" value="Genomic_DNA"/>
</dbReference>
<organism evidence="1 2">
    <name type="scientific">Pleomassaria siparia CBS 279.74</name>
    <dbReference type="NCBI Taxonomy" id="1314801"/>
    <lineage>
        <taxon>Eukaryota</taxon>
        <taxon>Fungi</taxon>
        <taxon>Dikarya</taxon>
        <taxon>Ascomycota</taxon>
        <taxon>Pezizomycotina</taxon>
        <taxon>Dothideomycetes</taxon>
        <taxon>Pleosporomycetidae</taxon>
        <taxon>Pleosporales</taxon>
        <taxon>Pleomassariaceae</taxon>
        <taxon>Pleomassaria</taxon>
    </lineage>
</organism>
<dbReference type="OrthoDB" id="3693885at2759"/>
<sequence>DQYETYSTVARSTTIKVILAIVAAYDLGYNQMDVITSFLNGVLGDDEHVYIK</sequence>
<protein>
    <recommendedName>
        <fullName evidence="3">Reverse transcriptase Ty1/copia-type domain-containing protein</fullName>
    </recommendedName>
</protein>
<evidence type="ECO:0008006" key="3">
    <source>
        <dbReference type="Google" id="ProtNLM"/>
    </source>
</evidence>
<feature type="non-terminal residue" evidence="1">
    <location>
        <position position="1"/>
    </location>
</feature>
<accession>A0A6G1JTB4</accession>
<dbReference type="AlphaFoldDB" id="A0A6G1JTB4"/>
<keyword evidence="2" id="KW-1185">Reference proteome</keyword>
<reference evidence="1" key="1">
    <citation type="journal article" date="2020" name="Stud. Mycol.">
        <title>101 Dothideomycetes genomes: a test case for predicting lifestyles and emergence of pathogens.</title>
        <authorList>
            <person name="Haridas S."/>
            <person name="Albert R."/>
            <person name="Binder M."/>
            <person name="Bloem J."/>
            <person name="Labutti K."/>
            <person name="Salamov A."/>
            <person name="Andreopoulos B."/>
            <person name="Baker S."/>
            <person name="Barry K."/>
            <person name="Bills G."/>
            <person name="Bluhm B."/>
            <person name="Cannon C."/>
            <person name="Castanera R."/>
            <person name="Culley D."/>
            <person name="Daum C."/>
            <person name="Ezra D."/>
            <person name="Gonzalez J."/>
            <person name="Henrissat B."/>
            <person name="Kuo A."/>
            <person name="Liang C."/>
            <person name="Lipzen A."/>
            <person name="Lutzoni F."/>
            <person name="Magnuson J."/>
            <person name="Mondo S."/>
            <person name="Nolan M."/>
            <person name="Ohm R."/>
            <person name="Pangilinan J."/>
            <person name="Park H.-J."/>
            <person name="Ramirez L."/>
            <person name="Alfaro M."/>
            <person name="Sun H."/>
            <person name="Tritt A."/>
            <person name="Yoshinaga Y."/>
            <person name="Zwiers L.-H."/>
            <person name="Turgeon B."/>
            <person name="Goodwin S."/>
            <person name="Spatafora J."/>
            <person name="Crous P."/>
            <person name="Grigoriev I."/>
        </authorList>
    </citation>
    <scope>NUCLEOTIDE SEQUENCE</scope>
    <source>
        <strain evidence="1">CBS 279.74</strain>
    </source>
</reference>
<proteinExistence type="predicted"/>
<name>A0A6G1JTB4_9PLEO</name>